<gene>
    <name evidence="2" type="ORF">F511_38643</name>
</gene>
<dbReference type="Proteomes" id="UP000250235">
    <property type="component" value="Unassembled WGS sequence"/>
</dbReference>
<sequence>MGNSSAYVSATVGSRSIEKTVLLTSATSHMFRGNSDACVSATVESITIKKTIPSFHFIVFNGNRSAYVSITDRGLYIVGGTWHSLHSTMASAFITYSYQINIESVLMIPDHDGMLNMFKALEASGLRGFLGCESVLYEKELEQFFETALVQGEDITGTVSRKFFSISQAQFARVFELPTEGVVNFYEVPNDRVYDARSVFSKKGEQVEIHGKKKPMKYEFRLLNDIWAKAFTVKAGSFDAVTVERFQMMTEIHYGLKVNWGKVLFNVLKDMVDKSQRKAKGFAAQIGVLLKSIRAVTLGEGVPFPFAKILSMKNVNTYISTNTTIDAREEQGIVVAGSRKRVATEDIAPVIPTKRRTVKTKHSSAQASLDIMPVAQDVVPIQVIVPTPAATAIKSHALKRKSRKRRLVLSTDIIIAKVLEETLELGVSETERGGQGVDEAVFEEDFSRWLDDFVARNSEPEFVDTRIDTRAEGNISPVVDKEMNKSVDREQVTEETMSIDDLLLQISDYLMLPSITAVELTKIRLGESLKFGDVQEHDLYSASLPRISSHDKGKGILVEDEPVRGNPAREMVELICRDVDFLVQLRDQVMVDVINFFHSFSINKLTNFDALMALREKEKFMLEWAAMDSLETAVKRKMYILAKYKELLLRKIMESHRQFYTPGQPWTATASQIFDLLSNSHSKSLEDLLAQQREHGLPLAQPCPYPIVGSSVDSGVVLARFYSITNSTCWVRPMILVNGVWTPLEGPDFWRSSFRSSLFLNKMKMPAPAIQDTFVPMFGGVRPVREDICQGITIYNLGVERIPADFLSMFAQGMACHNFVDSVVQRASGDLQEVDITGDEERASGDLQEVDITGDEEVDLVSSDVSTVYRSLSPISPEVDSFEHDLRFALGPAIFSSVEQEERLYFVQSPESPSAISPHQESSSSSTDVSMNFDSTDIPVNAQADTQTSALVDFTMFTDALEDLRSYIFLRIHDSNCEILSKVNAVELGVRGDLLKLQVLLRQSLENACRVLERQGTTQATQINDLKKGLMAPVGTIFQDLFDIKKKRREQDAKLIALDGQIAAIRSEQLDFQTKIAADILSLSTQVGDIADYIRGGDAKKGEIGSSSRPSTMRTQTFPPTTGTFAERAEQARRHFIESGQVISVEEAAERVIEADRRESDRLERERERERRERRQSRSGTYKRRRGY</sequence>
<reference evidence="2 3" key="1">
    <citation type="journal article" date="2015" name="Proc. Natl. Acad. Sci. U.S.A.">
        <title>The resurrection genome of Boea hygrometrica: A blueprint for survival of dehydration.</title>
        <authorList>
            <person name="Xiao L."/>
            <person name="Yang G."/>
            <person name="Zhang L."/>
            <person name="Yang X."/>
            <person name="Zhao S."/>
            <person name="Ji Z."/>
            <person name="Zhou Q."/>
            <person name="Hu M."/>
            <person name="Wang Y."/>
            <person name="Chen M."/>
            <person name="Xu Y."/>
            <person name="Jin H."/>
            <person name="Xiao X."/>
            <person name="Hu G."/>
            <person name="Bao F."/>
            <person name="Hu Y."/>
            <person name="Wan P."/>
            <person name="Li L."/>
            <person name="Deng X."/>
            <person name="Kuang T."/>
            <person name="Xiang C."/>
            <person name="Zhu J.K."/>
            <person name="Oliver M.J."/>
            <person name="He Y."/>
        </authorList>
    </citation>
    <scope>NUCLEOTIDE SEQUENCE [LARGE SCALE GENOMIC DNA]</scope>
    <source>
        <strain evidence="3">cv. XS01</strain>
    </source>
</reference>
<keyword evidence="3" id="KW-1185">Reference proteome</keyword>
<feature type="compositionally biased region" description="Basic and acidic residues" evidence="1">
    <location>
        <begin position="1154"/>
        <end position="1173"/>
    </location>
</feature>
<feature type="region of interest" description="Disordered" evidence="1">
    <location>
        <begin position="1154"/>
        <end position="1188"/>
    </location>
</feature>
<feature type="region of interest" description="Disordered" evidence="1">
    <location>
        <begin position="1101"/>
        <end position="1121"/>
    </location>
</feature>
<dbReference type="EMBL" id="KQ991645">
    <property type="protein sequence ID" value="KZV51420.1"/>
    <property type="molecule type" value="Genomic_DNA"/>
</dbReference>
<feature type="compositionally biased region" description="Basic residues" evidence="1">
    <location>
        <begin position="1174"/>
        <end position="1188"/>
    </location>
</feature>
<feature type="region of interest" description="Disordered" evidence="1">
    <location>
        <begin position="909"/>
        <end position="932"/>
    </location>
</feature>
<evidence type="ECO:0000313" key="3">
    <source>
        <dbReference type="Proteomes" id="UP000250235"/>
    </source>
</evidence>
<evidence type="ECO:0000256" key="1">
    <source>
        <dbReference type="SAM" id="MobiDB-lite"/>
    </source>
</evidence>
<feature type="compositionally biased region" description="Polar residues" evidence="1">
    <location>
        <begin position="1105"/>
        <end position="1121"/>
    </location>
</feature>
<evidence type="ECO:0000313" key="2">
    <source>
        <dbReference type="EMBL" id="KZV51420.1"/>
    </source>
</evidence>
<dbReference type="OrthoDB" id="1839319at2759"/>
<protein>
    <recommendedName>
        <fullName evidence="4">Dystroglycan-like</fullName>
    </recommendedName>
</protein>
<proteinExistence type="predicted"/>
<organism evidence="2 3">
    <name type="scientific">Dorcoceras hygrometricum</name>
    <dbReference type="NCBI Taxonomy" id="472368"/>
    <lineage>
        <taxon>Eukaryota</taxon>
        <taxon>Viridiplantae</taxon>
        <taxon>Streptophyta</taxon>
        <taxon>Embryophyta</taxon>
        <taxon>Tracheophyta</taxon>
        <taxon>Spermatophyta</taxon>
        <taxon>Magnoliopsida</taxon>
        <taxon>eudicotyledons</taxon>
        <taxon>Gunneridae</taxon>
        <taxon>Pentapetalae</taxon>
        <taxon>asterids</taxon>
        <taxon>lamiids</taxon>
        <taxon>Lamiales</taxon>
        <taxon>Gesneriaceae</taxon>
        <taxon>Didymocarpoideae</taxon>
        <taxon>Trichosporeae</taxon>
        <taxon>Loxocarpinae</taxon>
        <taxon>Dorcoceras</taxon>
    </lineage>
</organism>
<name>A0A2Z7CWH1_9LAMI</name>
<dbReference type="AlphaFoldDB" id="A0A2Z7CWH1"/>
<evidence type="ECO:0008006" key="4">
    <source>
        <dbReference type="Google" id="ProtNLM"/>
    </source>
</evidence>
<accession>A0A2Z7CWH1</accession>